<dbReference type="AlphaFoldDB" id="A0A2P2NUI6"/>
<organism evidence="1">
    <name type="scientific">Rhizophora mucronata</name>
    <name type="common">Asiatic mangrove</name>
    <dbReference type="NCBI Taxonomy" id="61149"/>
    <lineage>
        <taxon>Eukaryota</taxon>
        <taxon>Viridiplantae</taxon>
        <taxon>Streptophyta</taxon>
        <taxon>Embryophyta</taxon>
        <taxon>Tracheophyta</taxon>
        <taxon>Spermatophyta</taxon>
        <taxon>Magnoliopsida</taxon>
        <taxon>eudicotyledons</taxon>
        <taxon>Gunneridae</taxon>
        <taxon>Pentapetalae</taxon>
        <taxon>rosids</taxon>
        <taxon>fabids</taxon>
        <taxon>Malpighiales</taxon>
        <taxon>Rhizophoraceae</taxon>
        <taxon>Rhizophora</taxon>
    </lineage>
</organism>
<proteinExistence type="predicted"/>
<accession>A0A2P2NUI6</accession>
<name>A0A2P2NUI6_RHIMU</name>
<reference evidence="1" key="1">
    <citation type="submission" date="2018-02" db="EMBL/GenBank/DDBJ databases">
        <title>Rhizophora mucronata_Transcriptome.</title>
        <authorList>
            <person name="Meera S.P."/>
            <person name="Sreeshan A."/>
            <person name="Augustine A."/>
        </authorList>
    </citation>
    <scope>NUCLEOTIDE SEQUENCE</scope>
    <source>
        <tissue evidence="1">Leaf</tissue>
    </source>
</reference>
<dbReference type="EMBL" id="GGEC01065672">
    <property type="protein sequence ID" value="MBX46156.1"/>
    <property type="molecule type" value="Transcribed_RNA"/>
</dbReference>
<sequence length="31" mass="3789">MFHNNVFVAIKFKKLYVFLSIKHVAHAKFFY</sequence>
<protein>
    <submittedName>
        <fullName evidence="1">Uncharacterized protein</fullName>
    </submittedName>
</protein>
<evidence type="ECO:0000313" key="1">
    <source>
        <dbReference type="EMBL" id="MBX46156.1"/>
    </source>
</evidence>